<dbReference type="HOGENOM" id="CLU_3362877_0_0_5"/>
<dbReference type="EnsemblBacteria" id="ABD43765">
    <property type="protein sequence ID" value="ABD43765"/>
    <property type="gene ID" value="APH_1234"/>
</dbReference>
<dbReference type="KEGG" id="aph:APH_1234"/>
<gene>
    <name evidence="1" type="ordered locus">APH_1234</name>
</gene>
<dbReference type="PaxDb" id="212042-APH_1234"/>
<proteinExistence type="predicted"/>
<evidence type="ECO:0000313" key="2">
    <source>
        <dbReference type="Proteomes" id="UP000001943"/>
    </source>
</evidence>
<dbReference type="Proteomes" id="UP000001943">
    <property type="component" value="Chromosome"/>
</dbReference>
<dbReference type="AlphaFoldDB" id="Q2GIN8"/>
<organism evidence="1 2">
    <name type="scientific">Anaplasma phagocytophilum (strain HZ)</name>
    <dbReference type="NCBI Taxonomy" id="212042"/>
    <lineage>
        <taxon>Bacteria</taxon>
        <taxon>Pseudomonadati</taxon>
        <taxon>Pseudomonadota</taxon>
        <taxon>Alphaproteobacteria</taxon>
        <taxon>Rickettsiales</taxon>
        <taxon>Anaplasmataceae</taxon>
        <taxon>Anaplasma</taxon>
        <taxon>phagocytophilum group</taxon>
    </lineage>
</organism>
<evidence type="ECO:0000313" key="1">
    <source>
        <dbReference type="EMBL" id="ABD43765.1"/>
    </source>
</evidence>
<keyword evidence="2" id="KW-1185">Reference proteome</keyword>
<dbReference type="EMBL" id="CP000235">
    <property type="protein sequence ID" value="ABD43765.1"/>
    <property type="molecule type" value="Genomic_DNA"/>
</dbReference>
<name>Q2GIN8_ANAPZ</name>
<dbReference type="STRING" id="212042.APH_1234"/>
<sequence length="35" mass="4224">MHIHREEQRLLFKRRSNLPLSIGKRLPRKIQGMSP</sequence>
<protein>
    <submittedName>
        <fullName evidence="1">Uncharacterized protein</fullName>
    </submittedName>
</protein>
<accession>Q2GIN8</accession>
<reference evidence="1 2" key="1">
    <citation type="journal article" date="2006" name="PLoS Genet.">
        <title>Comparative genomics of emerging human ehrlichiosis agents.</title>
        <authorList>
            <person name="Dunning Hotopp J.C."/>
            <person name="Lin M."/>
            <person name="Madupu R."/>
            <person name="Crabtree J."/>
            <person name="Angiuoli S.V."/>
            <person name="Eisen J.A."/>
            <person name="Seshadri R."/>
            <person name="Ren Q."/>
            <person name="Wu M."/>
            <person name="Utterback T.R."/>
            <person name="Smith S."/>
            <person name="Lewis M."/>
            <person name="Khouri H."/>
            <person name="Zhang C."/>
            <person name="Niu H."/>
            <person name="Lin Q."/>
            <person name="Ohashi N."/>
            <person name="Zhi N."/>
            <person name="Nelson W."/>
            <person name="Brinkac L.M."/>
            <person name="Dodson R.J."/>
            <person name="Rosovitz M.J."/>
            <person name="Sundaram J."/>
            <person name="Daugherty S.C."/>
            <person name="Davidsen T."/>
            <person name="Durkin A.S."/>
            <person name="Gwinn M."/>
            <person name="Haft D.H."/>
            <person name="Selengut J.D."/>
            <person name="Sullivan S.A."/>
            <person name="Zafar N."/>
            <person name="Zhou L."/>
            <person name="Benahmed F."/>
            <person name="Forberger H."/>
            <person name="Halpin R."/>
            <person name="Mulligan S."/>
            <person name="Robinson J."/>
            <person name="White O."/>
            <person name="Rikihisa Y."/>
            <person name="Tettelin H."/>
        </authorList>
    </citation>
    <scope>NUCLEOTIDE SEQUENCE [LARGE SCALE GENOMIC DNA]</scope>
    <source>
        <strain evidence="1 2">HZ</strain>
    </source>
</reference>